<name>A0A4U9XHK3_9STRE</name>
<proteinExistence type="predicted"/>
<gene>
    <name evidence="4" type="ORF">NCTC5386_00454</name>
</gene>
<protein>
    <submittedName>
        <fullName evidence="4">Membrane protein</fullName>
    </submittedName>
</protein>
<dbReference type="RefSeq" id="WP_077322887.1">
    <property type="nucleotide sequence ID" value="NZ_CABEHT010000001.1"/>
</dbReference>
<evidence type="ECO:0000256" key="1">
    <source>
        <dbReference type="SAM" id="Phobius"/>
    </source>
</evidence>
<evidence type="ECO:0000259" key="3">
    <source>
        <dbReference type="Pfam" id="PF20990"/>
    </source>
</evidence>
<dbReference type="InterPro" id="IPR018702">
    <property type="entry name" value="DUF2207"/>
</dbReference>
<evidence type="ECO:0000259" key="2">
    <source>
        <dbReference type="Pfam" id="PF09972"/>
    </source>
</evidence>
<sequence>MVLKRLLISFIVILSFFGTSVFASEVEYRIPLYEGHLHINDDNSAQFTQEITYLFSTSYQGQYVSLGKVGKMPGNFDIDSEPQIEAYRNGEKVKISRYIEDLGDGYRLKIYNAGHAKDKVKIIVKWKLSNILYKYKDIAVLNWKPISDWDKTLERVHFTIDTKVPSKKQELYLHRGYFKPNANTNRLGQLETWANDVDGVSEFHAYWDSQIISGQAISRNYLPTFKATERRIAERVRWVGQFVDYYVYVIIAAFFAGAILCWLTFKKTVFQFKNRGKGQLYALPDDLPPLVIAEKIFHLNLQKLNPAQTHLKDDNISFENLVQATLLDLIDRKVIEIEKEADGYFLTLKDKSKLADFEASFVHMAFGNAEKLKTEQLFADYFFDSNVSKKLEAKYSGKELQRQVNARGKKHLDKLNQALKDLSVKVTQSIGSESDSFYRPMSARERVLFGFANFLLVIPVLILIAHGVYTIFVADSSRLMLDIILVFIAILIMIYISKKVSVDRLQGVLTQEGQQARQPWDSFILMLKDIKHFERAEIESLIVWNRVLVYASLFGFADQVEKYMALHGIELADQDLVHTYSTISPIMYGMTTHFMDSAQAATQASHFSVSSGSSGGFSGGGFSGGGGGGGGGAF</sequence>
<feature type="transmembrane region" description="Helical" evidence="1">
    <location>
        <begin position="447"/>
        <end position="472"/>
    </location>
</feature>
<dbReference type="EMBL" id="CABEHT010000001">
    <property type="protein sequence ID" value="VTS12634.1"/>
    <property type="molecule type" value="Genomic_DNA"/>
</dbReference>
<dbReference type="Pfam" id="PF20990">
    <property type="entry name" value="DUF2207_C"/>
    <property type="match status" value="1"/>
</dbReference>
<dbReference type="InterPro" id="IPR048389">
    <property type="entry name" value="YciQ-like_C"/>
</dbReference>
<keyword evidence="1" id="KW-1133">Transmembrane helix</keyword>
<keyword evidence="1" id="KW-0472">Membrane</keyword>
<feature type="transmembrane region" description="Helical" evidence="1">
    <location>
        <begin position="478"/>
        <end position="496"/>
    </location>
</feature>
<accession>A0A4U9XHK3</accession>
<organism evidence="4 5">
    <name type="scientific">Streptococcus pseudoporcinus</name>
    <dbReference type="NCBI Taxonomy" id="361101"/>
    <lineage>
        <taxon>Bacteria</taxon>
        <taxon>Bacillati</taxon>
        <taxon>Bacillota</taxon>
        <taxon>Bacilli</taxon>
        <taxon>Lactobacillales</taxon>
        <taxon>Streptococcaceae</taxon>
        <taxon>Streptococcus</taxon>
    </lineage>
</organism>
<evidence type="ECO:0000313" key="4">
    <source>
        <dbReference type="EMBL" id="VTS12634.1"/>
    </source>
</evidence>
<evidence type="ECO:0000313" key="5">
    <source>
        <dbReference type="Proteomes" id="UP000394068"/>
    </source>
</evidence>
<keyword evidence="1" id="KW-0812">Transmembrane</keyword>
<reference evidence="4 5" key="1">
    <citation type="submission" date="2019-05" db="EMBL/GenBank/DDBJ databases">
        <authorList>
            <consortium name="Pathogen Informatics"/>
        </authorList>
    </citation>
    <scope>NUCLEOTIDE SEQUENCE [LARGE SCALE GENOMIC DNA]</scope>
    <source>
        <strain evidence="4 5">NCTC5386</strain>
    </source>
</reference>
<feature type="transmembrane region" description="Helical" evidence="1">
    <location>
        <begin position="245"/>
        <end position="265"/>
    </location>
</feature>
<feature type="domain" description="Predicted membrane protein YciQ-like C-terminal" evidence="3">
    <location>
        <begin position="281"/>
        <end position="564"/>
    </location>
</feature>
<dbReference type="Pfam" id="PF09972">
    <property type="entry name" value="DUF2207"/>
    <property type="match status" value="1"/>
</dbReference>
<dbReference type="Proteomes" id="UP000394068">
    <property type="component" value="Unassembled WGS sequence"/>
</dbReference>
<dbReference type="AlphaFoldDB" id="A0A4U9XHK3"/>
<feature type="domain" description="DUF2207" evidence="2">
    <location>
        <begin position="29"/>
        <end position="207"/>
    </location>
</feature>